<dbReference type="Gene3D" id="3.90.190.20">
    <property type="entry name" value="Mur ligase, C-terminal domain"/>
    <property type="match status" value="1"/>
</dbReference>
<evidence type="ECO:0000256" key="7">
    <source>
        <dbReference type="ARBA" id="ARBA00022984"/>
    </source>
</evidence>
<keyword evidence="3 10" id="KW-0132">Cell division</keyword>
<dbReference type="Gene3D" id="3.40.1390.10">
    <property type="entry name" value="MurE/MurF, N-terminal domain"/>
    <property type="match status" value="1"/>
</dbReference>
<dbReference type="GO" id="GO:0005737">
    <property type="term" value="C:cytoplasm"/>
    <property type="evidence" value="ECO:0007669"/>
    <property type="project" value="UniProtKB-SubCell"/>
</dbReference>
<dbReference type="RefSeq" id="WP_116207800.1">
    <property type="nucleotide sequence ID" value="NZ_QUNR01000002.1"/>
</dbReference>
<dbReference type="PANTHER" id="PTHR43024:SF1">
    <property type="entry name" value="UDP-N-ACETYLMURAMOYL-TRIPEPTIDE--D-ALANYL-D-ALANINE LIGASE"/>
    <property type="match status" value="1"/>
</dbReference>
<evidence type="ECO:0000259" key="12">
    <source>
        <dbReference type="Pfam" id="PF02875"/>
    </source>
</evidence>
<dbReference type="OrthoDB" id="9801978at2"/>
<dbReference type="GO" id="GO:0009252">
    <property type="term" value="P:peptidoglycan biosynthetic process"/>
    <property type="evidence" value="ECO:0007669"/>
    <property type="project" value="UniProtKB-UniRule"/>
</dbReference>
<protein>
    <recommendedName>
        <fullName evidence="10 11">UDP-N-acetylmuramoyl-tripeptide--D-alanyl-D-alanine ligase</fullName>
        <ecNumber evidence="10 11">6.3.2.10</ecNumber>
    </recommendedName>
    <alternativeName>
        <fullName evidence="10">D-alanyl-D-alanine-adding enzyme</fullName>
    </alternativeName>
</protein>
<evidence type="ECO:0000259" key="13">
    <source>
        <dbReference type="Pfam" id="PF08245"/>
    </source>
</evidence>
<comment type="pathway">
    <text evidence="10 11">Cell wall biogenesis; peptidoglycan biosynthesis.</text>
</comment>
<comment type="function">
    <text evidence="10 11">Involved in cell wall formation. Catalyzes the final step in the synthesis of UDP-N-acetylmuramoyl-pentapeptide, the precursor of murein.</text>
</comment>
<dbReference type="Pfam" id="PF08245">
    <property type="entry name" value="Mur_ligase_M"/>
    <property type="match status" value="1"/>
</dbReference>
<evidence type="ECO:0000256" key="11">
    <source>
        <dbReference type="RuleBase" id="RU004136"/>
    </source>
</evidence>
<comment type="subcellular location">
    <subcellularLocation>
        <location evidence="10 11">Cytoplasm</location>
    </subcellularLocation>
</comment>
<dbReference type="AlphaFoldDB" id="A0A3E0H5N3"/>
<keyword evidence="4 10" id="KW-0547">Nucleotide-binding</keyword>
<evidence type="ECO:0000256" key="4">
    <source>
        <dbReference type="ARBA" id="ARBA00022741"/>
    </source>
</evidence>
<dbReference type="Gene3D" id="3.40.1190.10">
    <property type="entry name" value="Mur-like, catalytic domain"/>
    <property type="match status" value="1"/>
</dbReference>
<dbReference type="Proteomes" id="UP000256774">
    <property type="component" value="Unassembled WGS sequence"/>
</dbReference>
<reference evidence="14 15" key="1">
    <citation type="submission" date="2018-08" db="EMBL/GenBank/DDBJ databases">
        <title>Genomic Encyclopedia of Type Strains, Phase IV (KMG-IV): sequencing the most valuable type-strain genomes for metagenomic binning, comparative biology and taxonomic classification.</title>
        <authorList>
            <person name="Goeker M."/>
        </authorList>
    </citation>
    <scope>NUCLEOTIDE SEQUENCE [LARGE SCALE GENOMIC DNA]</scope>
    <source>
        <strain evidence="14 15">DSM 26022</strain>
    </source>
</reference>
<dbReference type="InterPro" id="IPR005863">
    <property type="entry name" value="UDP-N-AcMur_synth"/>
</dbReference>
<dbReference type="InterPro" id="IPR051046">
    <property type="entry name" value="MurCDEF_CellWall_CoF430Synth"/>
</dbReference>
<gene>
    <name evidence="10" type="primary">murF</name>
    <name evidence="14" type="ORF">DFR26_0932</name>
</gene>
<dbReference type="HAMAP" id="MF_02019">
    <property type="entry name" value="MurF"/>
    <property type="match status" value="1"/>
</dbReference>
<dbReference type="GO" id="GO:0047480">
    <property type="term" value="F:UDP-N-acetylmuramoyl-tripeptide-D-alanyl-D-alanine ligase activity"/>
    <property type="evidence" value="ECO:0007669"/>
    <property type="project" value="UniProtKB-UniRule"/>
</dbReference>
<dbReference type="UniPathway" id="UPA00219"/>
<feature type="binding site" evidence="10">
    <location>
        <begin position="106"/>
        <end position="112"/>
    </location>
    <ligand>
        <name>ATP</name>
        <dbReference type="ChEBI" id="CHEBI:30616"/>
    </ligand>
</feature>
<dbReference type="InterPro" id="IPR035911">
    <property type="entry name" value="MurE/MurF_N"/>
</dbReference>
<keyword evidence="1 10" id="KW-0963">Cytoplasm</keyword>
<dbReference type="GO" id="GO:0005524">
    <property type="term" value="F:ATP binding"/>
    <property type="evidence" value="ECO:0007669"/>
    <property type="project" value="UniProtKB-UniRule"/>
</dbReference>
<dbReference type="Pfam" id="PF02875">
    <property type="entry name" value="Mur_ligase_C"/>
    <property type="match status" value="1"/>
</dbReference>
<dbReference type="InterPro" id="IPR004101">
    <property type="entry name" value="Mur_ligase_C"/>
</dbReference>
<dbReference type="SUPFAM" id="SSF63418">
    <property type="entry name" value="MurE/MurF N-terminal domain"/>
    <property type="match status" value="1"/>
</dbReference>
<keyword evidence="9 10" id="KW-0961">Cell wall biogenesis/degradation</keyword>
<dbReference type="SUPFAM" id="SSF53244">
    <property type="entry name" value="MurD-like peptide ligases, peptide-binding domain"/>
    <property type="match status" value="1"/>
</dbReference>
<evidence type="ECO:0000256" key="8">
    <source>
        <dbReference type="ARBA" id="ARBA00023306"/>
    </source>
</evidence>
<dbReference type="GO" id="GO:0071555">
    <property type="term" value="P:cell wall organization"/>
    <property type="evidence" value="ECO:0007669"/>
    <property type="project" value="UniProtKB-KW"/>
</dbReference>
<dbReference type="EC" id="6.3.2.10" evidence="10 11"/>
<organism evidence="14 15">
    <name type="scientific">Paraperlucidibaca baekdonensis</name>
    <dbReference type="NCBI Taxonomy" id="748120"/>
    <lineage>
        <taxon>Bacteria</taxon>
        <taxon>Pseudomonadati</taxon>
        <taxon>Pseudomonadota</taxon>
        <taxon>Gammaproteobacteria</taxon>
        <taxon>Moraxellales</taxon>
        <taxon>Moraxellaceae</taxon>
        <taxon>Paraperlucidibaca</taxon>
    </lineage>
</organism>
<dbReference type="InterPro" id="IPR036565">
    <property type="entry name" value="Mur-like_cat_sf"/>
</dbReference>
<dbReference type="InterPro" id="IPR013221">
    <property type="entry name" value="Mur_ligase_cen"/>
</dbReference>
<dbReference type="InterPro" id="IPR036615">
    <property type="entry name" value="Mur_ligase_C_dom_sf"/>
</dbReference>
<dbReference type="EMBL" id="QUNR01000002">
    <property type="protein sequence ID" value="REH38770.1"/>
    <property type="molecule type" value="Genomic_DNA"/>
</dbReference>
<evidence type="ECO:0000256" key="9">
    <source>
        <dbReference type="ARBA" id="ARBA00023316"/>
    </source>
</evidence>
<sequence>MKLSEITHVVNGELVGLDADVGSFSTDTRTLVADDVFIALSGTRTNANALLQEAAARGALAAITERLDPSAGIAQIVVADCHAALGQLAAAWCARFTRLTKVAMTGSAGKTSVKEMTARIFEGLGNTWATQGNFNNDIGVPLTLLRLRAEHQYGVFELGANHVGEIAYTAAMVKPRAAVITNVGTAHLEGFGSRAGIARAKGEIYAALGNDGVAVVNRDDEFADFWLSTMGSRRVVTFSLSAGADIYASEISQGDTPQFAFTLHIGEQSARVQLQVLGRHQVANALAAAGLAHACGVSLQAIVSGLTNTRPFMGRSVLHRVGESYLIDDTYNANPDSMKAAIDLLCTLPGRRVLVVGDMGELGDATASGHRDVGAYAKMKKIDALMSTGQHQAFYAEGFGNQAQLFPDHNALVQALEHELQGVVSALVKGSRSARMERVVQAVTESAGVH</sequence>
<dbReference type="GO" id="GO:0008360">
    <property type="term" value="P:regulation of cell shape"/>
    <property type="evidence" value="ECO:0007669"/>
    <property type="project" value="UniProtKB-KW"/>
</dbReference>
<evidence type="ECO:0000256" key="6">
    <source>
        <dbReference type="ARBA" id="ARBA00022960"/>
    </source>
</evidence>
<evidence type="ECO:0000256" key="10">
    <source>
        <dbReference type="HAMAP-Rule" id="MF_02019"/>
    </source>
</evidence>
<evidence type="ECO:0000313" key="15">
    <source>
        <dbReference type="Proteomes" id="UP000256774"/>
    </source>
</evidence>
<keyword evidence="7 10" id="KW-0573">Peptidoglycan synthesis</keyword>
<evidence type="ECO:0000256" key="3">
    <source>
        <dbReference type="ARBA" id="ARBA00022618"/>
    </source>
</evidence>
<accession>A0A3E0H5N3</accession>
<feature type="domain" description="Mur ligase C-terminal" evidence="12">
    <location>
        <begin position="324"/>
        <end position="432"/>
    </location>
</feature>
<evidence type="ECO:0000256" key="5">
    <source>
        <dbReference type="ARBA" id="ARBA00022840"/>
    </source>
</evidence>
<feature type="domain" description="Mur ligase central" evidence="13">
    <location>
        <begin position="105"/>
        <end position="292"/>
    </location>
</feature>
<comment type="catalytic activity">
    <reaction evidence="10 11">
        <text>D-alanyl-D-alanine + UDP-N-acetyl-alpha-D-muramoyl-L-alanyl-gamma-D-glutamyl-meso-2,6-diaminopimelate + ATP = UDP-N-acetyl-alpha-D-muramoyl-L-alanyl-gamma-D-glutamyl-meso-2,6-diaminopimeloyl-D-alanyl-D-alanine + ADP + phosphate + H(+)</text>
        <dbReference type="Rhea" id="RHEA:28374"/>
        <dbReference type="ChEBI" id="CHEBI:15378"/>
        <dbReference type="ChEBI" id="CHEBI:30616"/>
        <dbReference type="ChEBI" id="CHEBI:43474"/>
        <dbReference type="ChEBI" id="CHEBI:57822"/>
        <dbReference type="ChEBI" id="CHEBI:61386"/>
        <dbReference type="ChEBI" id="CHEBI:83905"/>
        <dbReference type="ChEBI" id="CHEBI:456216"/>
        <dbReference type="EC" id="6.3.2.10"/>
    </reaction>
</comment>
<keyword evidence="8 10" id="KW-0131">Cell cycle</keyword>
<evidence type="ECO:0000256" key="2">
    <source>
        <dbReference type="ARBA" id="ARBA00022598"/>
    </source>
</evidence>
<dbReference type="SUPFAM" id="SSF53623">
    <property type="entry name" value="MurD-like peptide ligases, catalytic domain"/>
    <property type="match status" value="1"/>
</dbReference>
<dbReference type="GO" id="GO:0008766">
    <property type="term" value="F:UDP-N-acetylmuramoylalanyl-D-glutamyl-2,6-diaminopimelate-D-alanyl-D-alanine ligase activity"/>
    <property type="evidence" value="ECO:0007669"/>
    <property type="project" value="RHEA"/>
</dbReference>
<comment type="similarity">
    <text evidence="10">Belongs to the MurCDEF family. MurF subfamily.</text>
</comment>
<keyword evidence="15" id="KW-1185">Reference proteome</keyword>
<name>A0A3E0H5N3_9GAMM</name>
<dbReference type="GO" id="GO:0051301">
    <property type="term" value="P:cell division"/>
    <property type="evidence" value="ECO:0007669"/>
    <property type="project" value="UniProtKB-KW"/>
</dbReference>
<keyword evidence="6 10" id="KW-0133">Cell shape</keyword>
<dbReference type="PANTHER" id="PTHR43024">
    <property type="entry name" value="UDP-N-ACETYLMURAMOYL-TRIPEPTIDE--D-ALANYL-D-ALANINE LIGASE"/>
    <property type="match status" value="1"/>
</dbReference>
<proteinExistence type="inferred from homology"/>
<comment type="caution">
    <text evidence="14">The sequence shown here is derived from an EMBL/GenBank/DDBJ whole genome shotgun (WGS) entry which is preliminary data.</text>
</comment>
<evidence type="ECO:0000313" key="14">
    <source>
        <dbReference type="EMBL" id="REH38770.1"/>
    </source>
</evidence>
<dbReference type="NCBIfam" id="TIGR01143">
    <property type="entry name" value="murF"/>
    <property type="match status" value="1"/>
</dbReference>
<evidence type="ECO:0000256" key="1">
    <source>
        <dbReference type="ARBA" id="ARBA00022490"/>
    </source>
</evidence>
<keyword evidence="2 10" id="KW-0436">Ligase</keyword>
<keyword evidence="5 10" id="KW-0067">ATP-binding</keyword>